<organism evidence="1 2">
    <name type="scientific">Adiantum capillus-veneris</name>
    <name type="common">Maidenhair fern</name>
    <dbReference type="NCBI Taxonomy" id="13818"/>
    <lineage>
        <taxon>Eukaryota</taxon>
        <taxon>Viridiplantae</taxon>
        <taxon>Streptophyta</taxon>
        <taxon>Embryophyta</taxon>
        <taxon>Tracheophyta</taxon>
        <taxon>Polypodiopsida</taxon>
        <taxon>Polypodiidae</taxon>
        <taxon>Polypodiales</taxon>
        <taxon>Pteridineae</taxon>
        <taxon>Pteridaceae</taxon>
        <taxon>Vittarioideae</taxon>
        <taxon>Adiantum</taxon>
    </lineage>
</organism>
<gene>
    <name evidence="1" type="ORF">GOP47_0007969</name>
</gene>
<evidence type="ECO:0000313" key="1">
    <source>
        <dbReference type="EMBL" id="KAI5078145.1"/>
    </source>
</evidence>
<comment type="caution">
    <text evidence="1">The sequence shown here is derived from an EMBL/GenBank/DDBJ whole genome shotgun (WGS) entry which is preliminary data.</text>
</comment>
<evidence type="ECO:0000313" key="2">
    <source>
        <dbReference type="Proteomes" id="UP000886520"/>
    </source>
</evidence>
<accession>A0A9D4ZMH1</accession>
<dbReference type="EMBL" id="JABFUD020000007">
    <property type="protein sequence ID" value="KAI5078145.1"/>
    <property type="molecule type" value="Genomic_DNA"/>
</dbReference>
<dbReference type="Proteomes" id="UP000886520">
    <property type="component" value="Chromosome 7"/>
</dbReference>
<dbReference type="AlphaFoldDB" id="A0A9D4ZMH1"/>
<protein>
    <submittedName>
        <fullName evidence="1">Uncharacterized protein</fullName>
    </submittedName>
</protein>
<keyword evidence="2" id="KW-1185">Reference proteome</keyword>
<reference evidence="1" key="1">
    <citation type="submission" date="2021-01" db="EMBL/GenBank/DDBJ databases">
        <title>Adiantum capillus-veneris genome.</title>
        <authorList>
            <person name="Fang Y."/>
            <person name="Liao Q."/>
        </authorList>
    </citation>
    <scope>NUCLEOTIDE SEQUENCE</scope>
    <source>
        <strain evidence="1">H3</strain>
        <tissue evidence="1">Leaf</tissue>
    </source>
</reference>
<name>A0A9D4ZMH1_ADICA</name>
<sequence length="147" mass="15955">MRTAARLCMQFVDPLESFLRLRMNPIRCIGGESMWTSASFMGFRLARNGQAGAGLWAFLLCAVCQPCQEESLPFTGTVVASCDAKEEGKVESRAGSQADEEFAEAGCTLAEAPCLQASPCEQGLAAYMAMAMAMGKFLLQHSQQNRR</sequence>
<proteinExistence type="predicted"/>